<name>A0A9P4KBF6_9PLEO</name>
<organism evidence="1 2">
    <name type="scientific">Lojkania enalia</name>
    <dbReference type="NCBI Taxonomy" id="147567"/>
    <lineage>
        <taxon>Eukaryota</taxon>
        <taxon>Fungi</taxon>
        <taxon>Dikarya</taxon>
        <taxon>Ascomycota</taxon>
        <taxon>Pezizomycotina</taxon>
        <taxon>Dothideomycetes</taxon>
        <taxon>Pleosporomycetidae</taxon>
        <taxon>Pleosporales</taxon>
        <taxon>Pleosporales incertae sedis</taxon>
        <taxon>Lojkania</taxon>
    </lineage>
</organism>
<proteinExistence type="predicted"/>
<dbReference type="Proteomes" id="UP000800093">
    <property type="component" value="Unassembled WGS sequence"/>
</dbReference>
<protein>
    <submittedName>
        <fullName evidence="1">Uncharacterized protein</fullName>
    </submittedName>
</protein>
<sequence>PWYVTEETSKSANINHGFGGKYVYIKPVLTSNAAGAATGFDLAIRDKPYDGPNVAIKNLAEGAGGKYRYLVPKYEAGKPPIRQLWLWRADGQQAPKIGWSLVGNINEGRGGDALYLEW</sequence>
<evidence type="ECO:0000313" key="2">
    <source>
        <dbReference type="Proteomes" id="UP000800093"/>
    </source>
</evidence>
<feature type="non-terminal residue" evidence="1">
    <location>
        <position position="118"/>
    </location>
</feature>
<comment type="caution">
    <text evidence="1">The sequence shown here is derived from an EMBL/GenBank/DDBJ whole genome shotgun (WGS) entry which is preliminary data.</text>
</comment>
<keyword evidence="2" id="KW-1185">Reference proteome</keyword>
<gene>
    <name evidence="1" type="ORF">CC78DRAFT_427142</name>
</gene>
<dbReference type="AlphaFoldDB" id="A0A9P4KBF6"/>
<reference evidence="2" key="1">
    <citation type="journal article" date="2020" name="Stud. Mycol.">
        <title>101 Dothideomycetes genomes: A test case for predicting lifestyles and emergence of pathogens.</title>
        <authorList>
            <person name="Haridas S."/>
            <person name="Albert R."/>
            <person name="Binder M."/>
            <person name="Bloem J."/>
            <person name="LaButti K."/>
            <person name="Salamov A."/>
            <person name="Andreopoulos B."/>
            <person name="Baker S."/>
            <person name="Barry K."/>
            <person name="Bills G."/>
            <person name="Bluhm B."/>
            <person name="Cannon C."/>
            <person name="Castanera R."/>
            <person name="Culley D."/>
            <person name="Daum C."/>
            <person name="Ezra D."/>
            <person name="Gonzalez J."/>
            <person name="Henrissat B."/>
            <person name="Kuo A."/>
            <person name="Liang C."/>
            <person name="Lipzen A."/>
            <person name="Lutzoni F."/>
            <person name="Magnuson J."/>
            <person name="Mondo S."/>
            <person name="Nolan M."/>
            <person name="Ohm R."/>
            <person name="Pangilinan J."/>
            <person name="Park H.-J."/>
            <person name="Ramirez L."/>
            <person name="Alfaro M."/>
            <person name="Sun H."/>
            <person name="Tritt A."/>
            <person name="Yoshinaga Y."/>
            <person name="Zwiers L.-H."/>
            <person name="Turgeon B."/>
            <person name="Goodwin S."/>
            <person name="Spatafora J."/>
            <person name="Crous P."/>
            <person name="Grigoriev I."/>
        </authorList>
    </citation>
    <scope>NUCLEOTIDE SEQUENCE [LARGE SCALE GENOMIC DNA]</scope>
    <source>
        <strain evidence="2">CBS 304.66</strain>
    </source>
</reference>
<evidence type="ECO:0000313" key="1">
    <source>
        <dbReference type="EMBL" id="KAF2265131.1"/>
    </source>
</evidence>
<accession>A0A9P4KBF6</accession>
<dbReference type="EMBL" id="ML986610">
    <property type="protein sequence ID" value="KAF2265131.1"/>
    <property type="molecule type" value="Genomic_DNA"/>
</dbReference>
<feature type="non-terminal residue" evidence="1">
    <location>
        <position position="1"/>
    </location>
</feature>
<dbReference type="OrthoDB" id="3938940at2759"/>